<accession>A0A699KK40</accession>
<reference evidence="2" key="1">
    <citation type="journal article" date="2019" name="Sci. Rep.">
        <title>Draft genome of Tanacetum cinerariifolium, the natural source of mosquito coil.</title>
        <authorList>
            <person name="Yamashiro T."/>
            <person name="Shiraishi A."/>
            <person name="Satake H."/>
            <person name="Nakayama K."/>
        </authorList>
    </citation>
    <scope>NUCLEOTIDE SEQUENCE</scope>
</reference>
<comment type="caution">
    <text evidence="2">The sequence shown here is derived from an EMBL/GenBank/DDBJ whole genome shotgun (WGS) entry which is preliminary data.</text>
</comment>
<evidence type="ECO:0000313" key="2">
    <source>
        <dbReference type="EMBL" id="GFA99050.1"/>
    </source>
</evidence>
<gene>
    <name evidence="2" type="ORF">Tci_671022</name>
</gene>
<proteinExistence type="predicted"/>
<evidence type="ECO:0000256" key="1">
    <source>
        <dbReference type="SAM" id="MobiDB-lite"/>
    </source>
</evidence>
<sequence length="221" mass="25380">MVNTHQSTPEFFGLAFDEAVQRAVNALLPGLTAQITNELRQNALQLLQLMLKTRLLISRNYLKCWDVLMSLRLGWLAISLRVMLLIGGKLSSKPIEQKYEREYHTIRQKDGELTVKFMKRFLRLAGFVRKKAGPPEEQAKHFKWALSDWILDGTVNTKFTDVDQVANVGRNIELLRERGDVNNKRNRDGNCIQSANKNNNQRGYGHRGNYGRNYDMQGGNC</sequence>
<dbReference type="EMBL" id="BKCJ010528691">
    <property type="protein sequence ID" value="GFA99050.1"/>
    <property type="molecule type" value="Genomic_DNA"/>
</dbReference>
<feature type="region of interest" description="Disordered" evidence="1">
    <location>
        <begin position="183"/>
        <end position="221"/>
    </location>
</feature>
<organism evidence="2">
    <name type="scientific">Tanacetum cinerariifolium</name>
    <name type="common">Dalmatian daisy</name>
    <name type="synonym">Chrysanthemum cinerariifolium</name>
    <dbReference type="NCBI Taxonomy" id="118510"/>
    <lineage>
        <taxon>Eukaryota</taxon>
        <taxon>Viridiplantae</taxon>
        <taxon>Streptophyta</taxon>
        <taxon>Embryophyta</taxon>
        <taxon>Tracheophyta</taxon>
        <taxon>Spermatophyta</taxon>
        <taxon>Magnoliopsida</taxon>
        <taxon>eudicotyledons</taxon>
        <taxon>Gunneridae</taxon>
        <taxon>Pentapetalae</taxon>
        <taxon>asterids</taxon>
        <taxon>campanulids</taxon>
        <taxon>Asterales</taxon>
        <taxon>Asteraceae</taxon>
        <taxon>Asteroideae</taxon>
        <taxon>Anthemideae</taxon>
        <taxon>Anthemidinae</taxon>
        <taxon>Tanacetum</taxon>
    </lineage>
</organism>
<dbReference type="AlphaFoldDB" id="A0A699KK40"/>
<protein>
    <submittedName>
        <fullName evidence="2">Zinc finger, CCHC-type, retrotransposon Gag domain protein</fullName>
    </submittedName>
</protein>
<name>A0A699KK40_TANCI</name>
<feature type="non-terminal residue" evidence="2">
    <location>
        <position position="1"/>
    </location>
</feature>